<dbReference type="EMBL" id="ALWO02000023">
    <property type="protein sequence ID" value="EOZ98532.1"/>
    <property type="molecule type" value="Genomic_DNA"/>
</dbReference>
<name>S2DHP3_INDAL</name>
<evidence type="ECO:0000313" key="1">
    <source>
        <dbReference type="EMBL" id="EOZ98532.1"/>
    </source>
</evidence>
<proteinExistence type="predicted"/>
<comment type="caution">
    <text evidence="1">The sequence shown here is derived from an EMBL/GenBank/DDBJ whole genome shotgun (WGS) entry which is preliminary data.</text>
</comment>
<keyword evidence="2" id="KW-1185">Reference proteome</keyword>
<gene>
    <name evidence="1" type="ORF">A33Q_1186</name>
</gene>
<evidence type="ECO:0000313" key="2">
    <source>
        <dbReference type="Proteomes" id="UP000006073"/>
    </source>
</evidence>
<sequence length="210" mass="23155">MAGNFKRFLSKIKTSFKIIALFHLLVVSGCEIQDVERPPLQLINNILVNGQRIEFRSVKFSLTGPVSISNENSHVLALLELSTSEEFEDEPPTGSSLYAIPIYAVNQGINLPEFPIQNGTFEVVSEEILEGADQDELDGKNFSTPIKIFLSANNSGSWTDVIEGVSGTIQLQFDLTNNLVRISNTYETKEGQQVSGAVALPLDLSSFRQF</sequence>
<dbReference type="Proteomes" id="UP000006073">
    <property type="component" value="Unassembled WGS sequence"/>
</dbReference>
<protein>
    <recommendedName>
        <fullName evidence="3">Lipoprotein</fullName>
    </recommendedName>
</protein>
<evidence type="ECO:0008006" key="3">
    <source>
        <dbReference type="Google" id="ProtNLM"/>
    </source>
</evidence>
<dbReference type="STRING" id="1189612.A33Q_1186"/>
<accession>S2DHP3</accession>
<dbReference type="AlphaFoldDB" id="S2DHP3"/>
<organism evidence="1 2">
    <name type="scientific">Indibacter alkaliphilus (strain CCUG 57479 / KCTC 22604 / LW1)</name>
    <dbReference type="NCBI Taxonomy" id="1189612"/>
    <lineage>
        <taxon>Bacteria</taxon>
        <taxon>Pseudomonadati</taxon>
        <taxon>Bacteroidota</taxon>
        <taxon>Cytophagia</taxon>
        <taxon>Cytophagales</taxon>
        <taxon>Cyclobacteriaceae</taxon>
    </lineage>
</organism>
<reference evidence="1 2" key="1">
    <citation type="journal article" date="2013" name="Genome Announc.">
        <title>Draft Genome Sequence of Indibacter alkaliphilus Strain LW1T, Isolated from Lonar Lake, a Haloalkaline Lake in the Buldana District of Maharashtra, India.</title>
        <authorList>
            <person name="Singh A."/>
            <person name="Kumar Jangir P."/>
            <person name="Sharma R."/>
            <person name="Singh A."/>
            <person name="Kumar Pinnaka A."/>
            <person name="Shivaji S."/>
        </authorList>
    </citation>
    <scope>NUCLEOTIDE SEQUENCE [LARGE SCALE GENOMIC DNA]</scope>
    <source>
        <strain evidence="2">CCUG 57479 / KCTC 22604 / LW1</strain>
    </source>
</reference>
<dbReference type="PROSITE" id="PS51257">
    <property type="entry name" value="PROKAR_LIPOPROTEIN"/>
    <property type="match status" value="1"/>
</dbReference>